<dbReference type="Proteomes" id="UP000566819">
    <property type="component" value="Unassembled WGS sequence"/>
</dbReference>
<dbReference type="AlphaFoldDB" id="A0A8H4RMZ5"/>
<dbReference type="OrthoDB" id="3564626at2759"/>
<evidence type="ECO:0000313" key="1">
    <source>
        <dbReference type="EMBL" id="KAF4631704.1"/>
    </source>
</evidence>
<comment type="caution">
    <text evidence="1">The sequence shown here is derived from an EMBL/GenBank/DDBJ whole genome shotgun (WGS) entry which is preliminary data.</text>
</comment>
<proteinExistence type="predicted"/>
<organism evidence="1 2">
    <name type="scientific">Cudoniella acicularis</name>
    <dbReference type="NCBI Taxonomy" id="354080"/>
    <lineage>
        <taxon>Eukaryota</taxon>
        <taxon>Fungi</taxon>
        <taxon>Dikarya</taxon>
        <taxon>Ascomycota</taxon>
        <taxon>Pezizomycotina</taxon>
        <taxon>Leotiomycetes</taxon>
        <taxon>Helotiales</taxon>
        <taxon>Tricladiaceae</taxon>
        <taxon>Cudoniella</taxon>
    </lineage>
</organism>
<gene>
    <name evidence="1" type="ORF">G7Y89_g6419</name>
</gene>
<evidence type="ECO:0000313" key="2">
    <source>
        <dbReference type="Proteomes" id="UP000566819"/>
    </source>
</evidence>
<name>A0A8H4RMZ5_9HELO</name>
<accession>A0A8H4RMZ5</accession>
<reference evidence="1 2" key="1">
    <citation type="submission" date="2020-03" db="EMBL/GenBank/DDBJ databases">
        <title>Draft Genome Sequence of Cudoniella acicularis.</title>
        <authorList>
            <person name="Buettner E."/>
            <person name="Kellner H."/>
        </authorList>
    </citation>
    <scope>NUCLEOTIDE SEQUENCE [LARGE SCALE GENOMIC DNA]</scope>
    <source>
        <strain evidence="1 2">DSM 108380</strain>
    </source>
</reference>
<sequence length="267" mass="30516">MRPGVPPEQAAHSRVIKKLEPIQSSSLRAVAGAFRATPIRELETETFTTPLDIHCSELRARHLRRTYSSPVGTFIQEQCRAVRGRLLRRSTTRTSIPLVVPVIQEKLEWAAKLEASLGTDSRKATLQEWKKRWRTTRPRSRWRSSASQAEPSASRLKLHSQLKKAESSILVQARTGRIGLAHFLAKAYVQGYEDPTCRCGAEQETAEHTLLHCQIEEERRKWPRGARFSDFVSIPRNTLIAARWLIQSNRINQFQLANRLLYNEATS</sequence>
<keyword evidence="2" id="KW-1185">Reference proteome</keyword>
<evidence type="ECO:0008006" key="3">
    <source>
        <dbReference type="Google" id="ProtNLM"/>
    </source>
</evidence>
<protein>
    <recommendedName>
        <fullName evidence="3">Reverse transcriptase</fullName>
    </recommendedName>
</protein>
<dbReference type="EMBL" id="JAAMPI010000417">
    <property type="protein sequence ID" value="KAF4631704.1"/>
    <property type="molecule type" value="Genomic_DNA"/>
</dbReference>